<name>A0A1F7SFT6_9BACT</name>
<keyword evidence="1" id="KW-1133">Transmembrane helix</keyword>
<proteinExistence type="predicted"/>
<evidence type="ECO:0000256" key="1">
    <source>
        <dbReference type="SAM" id="Phobius"/>
    </source>
</evidence>
<evidence type="ECO:0000313" key="2">
    <source>
        <dbReference type="EMBL" id="OGL52625.1"/>
    </source>
</evidence>
<protein>
    <recommendedName>
        <fullName evidence="4">Glycosyltransferase RgtA/B/C/D-like domain-containing protein</fullName>
    </recommendedName>
</protein>
<gene>
    <name evidence="2" type="ORF">A3G31_11730</name>
</gene>
<sequence length="109" mass="12410">MNALTRKHWPLFSIMGVYWVTVIVLVILSTNLNEGHLIYPLDDTYIHMSIAKNVVLHHVFGVTRYEFTSSTSSPLWTFLLAITYLAFGVNERSPLILNLLFGTLAILIM</sequence>
<organism evidence="2 3">
    <name type="scientific">Candidatus Schekmanbacteria bacterium RIFCSPLOWO2_12_FULL_38_15</name>
    <dbReference type="NCBI Taxonomy" id="1817883"/>
    <lineage>
        <taxon>Bacteria</taxon>
        <taxon>Candidatus Schekmaniibacteriota</taxon>
    </lineage>
</organism>
<comment type="caution">
    <text evidence="2">The sequence shown here is derived from an EMBL/GenBank/DDBJ whole genome shotgun (WGS) entry which is preliminary data.</text>
</comment>
<feature type="transmembrane region" description="Helical" evidence="1">
    <location>
        <begin position="75"/>
        <end position="108"/>
    </location>
</feature>
<evidence type="ECO:0000313" key="3">
    <source>
        <dbReference type="Proteomes" id="UP000178082"/>
    </source>
</evidence>
<dbReference type="Proteomes" id="UP000178082">
    <property type="component" value="Unassembled WGS sequence"/>
</dbReference>
<feature type="transmembrane region" description="Helical" evidence="1">
    <location>
        <begin position="12"/>
        <end position="32"/>
    </location>
</feature>
<dbReference type="EMBL" id="MGDI01000031">
    <property type="protein sequence ID" value="OGL52625.1"/>
    <property type="molecule type" value="Genomic_DNA"/>
</dbReference>
<dbReference type="AlphaFoldDB" id="A0A1F7SFT6"/>
<accession>A0A1F7SFT6</accession>
<reference evidence="2 3" key="1">
    <citation type="journal article" date="2016" name="Nat. Commun.">
        <title>Thousands of microbial genomes shed light on interconnected biogeochemical processes in an aquifer system.</title>
        <authorList>
            <person name="Anantharaman K."/>
            <person name="Brown C.T."/>
            <person name="Hug L.A."/>
            <person name="Sharon I."/>
            <person name="Castelle C.J."/>
            <person name="Probst A.J."/>
            <person name="Thomas B.C."/>
            <person name="Singh A."/>
            <person name="Wilkins M.J."/>
            <person name="Karaoz U."/>
            <person name="Brodie E.L."/>
            <person name="Williams K.H."/>
            <person name="Hubbard S.S."/>
            <person name="Banfield J.F."/>
        </authorList>
    </citation>
    <scope>NUCLEOTIDE SEQUENCE [LARGE SCALE GENOMIC DNA]</scope>
</reference>
<evidence type="ECO:0008006" key="4">
    <source>
        <dbReference type="Google" id="ProtNLM"/>
    </source>
</evidence>
<keyword evidence="1" id="KW-0812">Transmembrane</keyword>
<keyword evidence="1" id="KW-0472">Membrane</keyword>